<evidence type="ECO:0000313" key="4">
    <source>
        <dbReference type="Proteomes" id="UP000008068"/>
    </source>
</evidence>
<dbReference type="eggNOG" id="ENOG502SVT1">
    <property type="taxonomic scope" value="Eukaryota"/>
</dbReference>
<feature type="domain" description="Ground-like" evidence="2">
    <location>
        <begin position="302"/>
        <end position="372"/>
    </location>
</feature>
<dbReference type="AlphaFoldDB" id="G0N967"/>
<feature type="chain" id="PRO_5003405410" evidence="1">
    <location>
        <begin position="18"/>
        <end position="373"/>
    </location>
</feature>
<dbReference type="PRINTS" id="PR01217">
    <property type="entry name" value="PRICHEXTENSN"/>
</dbReference>
<feature type="signal peptide" evidence="1">
    <location>
        <begin position="1"/>
        <end position="17"/>
    </location>
</feature>
<dbReference type="OMA" id="KRMIQHA"/>
<evidence type="ECO:0000259" key="2">
    <source>
        <dbReference type="Pfam" id="PF04155"/>
    </source>
</evidence>
<protein>
    <submittedName>
        <fullName evidence="3">CBN-GRL-2 protein</fullName>
    </submittedName>
</protein>
<dbReference type="InParanoid" id="G0N967"/>
<keyword evidence="1" id="KW-0732">Signal</keyword>
<dbReference type="Pfam" id="PF04155">
    <property type="entry name" value="Ground-like"/>
    <property type="match status" value="1"/>
</dbReference>
<dbReference type="OrthoDB" id="5835604at2759"/>
<reference evidence="4" key="1">
    <citation type="submission" date="2011-07" db="EMBL/GenBank/DDBJ databases">
        <authorList>
            <consortium name="Caenorhabditis brenneri Sequencing and Analysis Consortium"/>
            <person name="Wilson R.K."/>
        </authorList>
    </citation>
    <scope>NUCLEOTIDE SEQUENCE [LARGE SCALE GENOMIC DNA]</scope>
    <source>
        <strain evidence="4">PB2801</strain>
    </source>
</reference>
<accession>G0N967</accession>
<dbReference type="HOGENOM" id="CLU_809500_0_0_1"/>
<organism evidence="4">
    <name type="scientific">Caenorhabditis brenneri</name>
    <name type="common">Nematode worm</name>
    <dbReference type="NCBI Taxonomy" id="135651"/>
    <lineage>
        <taxon>Eukaryota</taxon>
        <taxon>Metazoa</taxon>
        <taxon>Ecdysozoa</taxon>
        <taxon>Nematoda</taxon>
        <taxon>Chromadorea</taxon>
        <taxon>Rhabditida</taxon>
        <taxon>Rhabditina</taxon>
        <taxon>Rhabditomorpha</taxon>
        <taxon>Rhabditoidea</taxon>
        <taxon>Rhabditidae</taxon>
        <taxon>Peloderinae</taxon>
        <taxon>Caenorhabditis</taxon>
    </lineage>
</organism>
<name>G0N967_CAEBE</name>
<dbReference type="STRING" id="135651.G0N967"/>
<evidence type="ECO:0000256" key="1">
    <source>
        <dbReference type="SAM" id="SignalP"/>
    </source>
</evidence>
<evidence type="ECO:0000313" key="3">
    <source>
        <dbReference type="EMBL" id="EGT55426.1"/>
    </source>
</evidence>
<keyword evidence="4" id="KW-1185">Reference proteome</keyword>
<proteinExistence type="predicted"/>
<sequence>MLSALILLQLLIPPSLQFFFGSGGGGGGGCGCPCPVPPPIPICAPQPICAQPAPCSTQSSYPSYSPSYSSYSSAPAPLPSPFYQPGWSPAIPSYASAPALPSYSTSYSAAPPPLVIPSAPSYVASVSSPSYSLTPSISIPGPLPPSPLYMPAPAPLPLSAPIVTNGYDQISIVTSIATTPSYLQSGYVPAASKLYDKQYDDDNSIEGMAPPPPPPPIDIPKEPSTYDYRTSEVVTPTNHYKPAFVPSTSYMEDLTEGQLVEKQGYWMKGQPVSQASSKYGQFETRHNILKRMKTETIPRTNNTCNSIKLANVMMRAIVDDVSVSKRMIQHATKLAFDGAKFDVFCAIGEFSYSIHSRKYCEVTKEEVTCFAFR</sequence>
<dbReference type="Proteomes" id="UP000008068">
    <property type="component" value="Unassembled WGS sequence"/>
</dbReference>
<dbReference type="InterPro" id="IPR007284">
    <property type="entry name" value="Ground-like_dom"/>
</dbReference>
<dbReference type="EMBL" id="GL379851">
    <property type="protein sequence ID" value="EGT55426.1"/>
    <property type="molecule type" value="Genomic_DNA"/>
</dbReference>
<gene>
    <name evidence="3" type="primary">Cbn-grl-2</name>
    <name evidence="3" type="ORF">CAEBREN_09259</name>
</gene>
<dbReference type="FunCoup" id="G0N967">
    <property type="interactions" value="170"/>
</dbReference>